<protein>
    <recommendedName>
        <fullName evidence="6">SURF1-like protein</fullName>
    </recommendedName>
</protein>
<sequence>MTTSAPRRMILPLLFGLIGAAVLAGLGLWQLERLAWKNAALADISARIVADPVALPASPDSEADRYLPVTATGSYTGESLDVLVSRREIGAGVRVIAVFETDGRRVLVDRGFVREGDRAAARGADAASVTGNLHWPDEVDSFTPTPDATTGLWFARDVPAMATQLATEPLLIVARSPTAPGIEPMPVDTSGIPNNHLGYAVQWFGLAAVWLGMTAYLLWRIRRRTV</sequence>
<dbReference type="InterPro" id="IPR045214">
    <property type="entry name" value="Surf1/Surf4"/>
</dbReference>
<dbReference type="CDD" id="cd06662">
    <property type="entry name" value="SURF1"/>
    <property type="match status" value="1"/>
</dbReference>
<name>A0ABY2KKY7_9RHOB</name>
<gene>
    <name evidence="7" type="ORF">EEB11_13270</name>
</gene>
<evidence type="ECO:0000313" key="7">
    <source>
        <dbReference type="EMBL" id="TGD42699.1"/>
    </source>
</evidence>
<dbReference type="EMBL" id="RPEM01000008">
    <property type="protein sequence ID" value="TGD42699.1"/>
    <property type="molecule type" value="Genomic_DNA"/>
</dbReference>
<comment type="subcellular location">
    <subcellularLocation>
        <location evidence="6">Cell membrane</location>
        <topology evidence="6">Multi-pass membrane protein</topology>
    </subcellularLocation>
    <subcellularLocation>
        <location evidence="1">Membrane</location>
    </subcellularLocation>
</comment>
<evidence type="ECO:0000256" key="4">
    <source>
        <dbReference type="ARBA" id="ARBA00022989"/>
    </source>
</evidence>
<keyword evidence="6" id="KW-1003">Cell membrane</keyword>
<evidence type="ECO:0000256" key="1">
    <source>
        <dbReference type="ARBA" id="ARBA00004370"/>
    </source>
</evidence>
<keyword evidence="5 6" id="KW-0472">Membrane</keyword>
<feature type="transmembrane region" description="Helical" evidence="6">
    <location>
        <begin position="200"/>
        <end position="219"/>
    </location>
</feature>
<organism evidence="7 8">
    <name type="scientific">Pseudotabrizicola sediminis</name>
    <dbReference type="NCBI Taxonomy" id="2486418"/>
    <lineage>
        <taxon>Bacteria</taxon>
        <taxon>Pseudomonadati</taxon>
        <taxon>Pseudomonadota</taxon>
        <taxon>Alphaproteobacteria</taxon>
        <taxon>Rhodobacterales</taxon>
        <taxon>Paracoccaceae</taxon>
        <taxon>Pseudotabrizicola</taxon>
    </lineage>
</organism>
<evidence type="ECO:0000256" key="3">
    <source>
        <dbReference type="ARBA" id="ARBA00022692"/>
    </source>
</evidence>
<comment type="caution">
    <text evidence="6">Lacks conserved residue(s) required for the propagation of feature annotation.</text>
</comment>
<evidence type="ECO:0000256" key="6">
    <source>
        <dbReference type="RuleBase" id="RU363076"/>
    </source>
</evidence>
<comment type="similarity">
    <text evidence="2 6">Belongs to the SURF1 family.</text>
</comment>
<comment type="caution">
    <text evidence="7">The sequence shown here is derived from an EMBL/GenBank/DDBJ whole genome shotgun (WGS) entry which is preliminary data.</text>
</comment>
<dbReference type="PANTHER" id="PTHR23427:SF2">
    <property type="entry name" value="SURFEIT LOCUS PROTEIN 1"/>
    <property type="match status" value="1"/>
</dbReference>
<dbReference type="Pfam" id="PF02104">
    <property type="entry name" value="SURF1"/>
    <property type="match status" value="1"/>
</dbReference>
<keyword evidence="3 6" id="KW-0812">Transmembrane</keyword>
<dbReference type="PROSITE" id="PS50895">
    <property type="entry name" value="SURF1"/>
    <property type="match status" value="1"/>
</dbReference>
<dbReference type="PANTHER" id="PTHR23427">
    <property type="entry name" value="SURFEIT LOCUS PROTEIN"/>
    <property type="match status" value="1"/>
</dbReference>
<evidence type="ECO:0000256" key="2">
    <source>
        <dbReference type="ARBA" id="ARBA00007165"/>
    </source>
</evidence>
<keyword evidence="4 6" id="KW-1133">Transmembrane helix</keyword>
<evidence type="ECO:0000313" key="8">
    <source>
        <dbReference type="Proteomes" id="UP000297741"/>
    </source>
</evidence>
<accession>A0ABY2KKY7</accession>
<keyword evidence="8" id="KW-1185">Reference proteome</keyword>
<evidence type="ECO:0000256" key="5">
    <source>
        <dbReference type="ARBA" id="ARBA00023136"/>
    </source>
</evidence>
<proteinExistence type="inferred from homology"/>
<dbReference type="RefSeq" id="WP_135432071.1">
    <property type="nucleotide sequence ID" value="NZ_RPEM01000008.1"/>
</dbReference>
<dbReference type="InterPro" id="IPR002994">
    <property type="entry name" value="Surf1/Shy1"/>
</dbReference>
<reference evidence="7 8" key="1">
    <citation type="submission" date="2018-11" db="EMBL/GenBank/DDBJ databases">
        <title>Tabrizicola sp. isolated from sediment of alpine lake.</title>
        <authorList>
            <person name="Liu Z."/>
        </authorList>
    </citation>
    <scope>NUCLEOTIDE SEQUENCE [LARGE SCALE GENOMIC DNA]</scope>
    <source>
        <strain evidence="7 8">DRYC-M-16</strain>
    </source>
</reference>
<dbReference type="Proteomes" id="UP000297741">
    <property type="component" value="Unassembled WGS sequence"/>
</dbReference>